<gene>
    <name evidence="2" type="ORF">CDQ84_17605</name>
</gene>
<accession>A0A2K2F8M4</accession>
<dbReference type="InterPro" id="IPR025246">
    <property type="entry name" value="IS30-like_HTH"/>
</dbReference>
<dbReference type="EMBL" id="NIOJ01000074">
    <property type="protein sequence ID" value="PNT95149.1"/>
    <property type="molecule type" value="Genomic_DNA"/>
</dbReference>
<evidence type="ECO:0000259" key="1">
    <source>
        <dbReference type="Pfam" id="PF13936"/>
    </source>
</evidence>
<organism evidence="2 3">
    <name type="scientific">Clostridium thermosuccinogenes</name>
    <dbReference type="NCBI Taxonomy" id="84032"/>
    <lineage>
        <taxon>Bacteria</taxon>
        <taxon>Bacillati</taxon>
        <taxon>Bacillota</taxon>
        <taxon>Clostridia</taxon>
        <taxon>Eubacteriales</taxon>
        <taxon>Clostridiaceae</taxon>
        <taxon>Clostridium</taxon>
    </lineage>
</organism>
<dbReference type="Proteomes" id="UP000236151">
    <property type="component" value="Unassembled WGS sequence"/>
</dbReference>
<evidence type="ECO:0000313" key="3">
    <source>
        <dbReference type="Proteomes" id="UP000236151"/>
    </source>
</evidence>
<dbReference type="KEGG" id="cthd:CDO33_06335"/>
<sequence>MHGFKHLTQKERNIIEQRLISRKSFKSIARELGNDPTTISKEVKNHIQFRETGCYGRVFNNCMLMSIDSFAKLQRQNQHILR</sequence>
<evidence type="ECO:0000313" key="2">
    <source>
        <dbReference type="EMBL" id="PNT95149.1"/>
    </source>
</evidence>
<name>A0A2K2F8M4_9CLOT</name>
<comment type="caution">
    <text evidence="2">The sequence shown here is derived from an EMBL/GenBank/DDBJ whole genome shotgun (WGS) entry which is preliminary data.</text>
</comment>
<keyword evidence="3" id="KW-1185">Reference proteome</keyword>
<protein>
    <recommendedName>
        <fullName evidence="1">Transposase IS30-like HTH domain-containing protein</fullName>
    </recommendedName>
</protein>
<dbReference type="OrthoDB" id="9776104at2"/>
<feature type="domain" description="Transposase IS30-like HTH" evidence="1">
    <location>
        <begin position="5"/>
        <end position="44"/>
    </location>
</feature>
<dbReference type="AlphaFoldDB" id="A0A2K2F8M4"/>
<reference evidence="2 3" key="1">
    <citation type="submission" date="2017-06" db="EMBL/GenBank/DDBJ databases">
        <title>Investigating the central metabolism of Clostridium thermosuccinogenes.</title>
        <authorList>
            <person name="Koendjbiharie J.G."/>
            <person name="van Kranenburg R."/>
        </authorList>
    </citation>
    <scope>NUCLEOTIDE SEQUENCE [LARGE SCALE GENOMIC DNA]</scope>
    <source>
        <strain evidence="2 3">DSM 5806</strain>
    </source>
</reference>
<dbReference type="Pfam" id="PF13936">
    <property type="entry name" value="HTH_38"/>
    <property type="match status" value="1"/>
</dbReference>
<proteinExistence type="predicted"/>